<evidence type="ECO:0000313" key="3">
    <source>
        <dbReference type="Proteomes" id="UP000322699"/>
    </source>
</evidence>
<keyword evidence="3" id="KW-1185">Reference proteome</keyword>
<dbReference type="GO" id="GO:0016757">
    <property type="term" value="F:glycosyltransferase activity"/>
    <property type="evidence" value="ECO:0007669"/>
    <property type="project" value="InterPro"/>
</dbReference>
<dbReference type="RefSeq" id="WP_149752743.1">
    <property type="nucleotide sequence ID" value="NZ_LWSK01000040.1"/>
</dbReference>
<reference evidence="2 3" key="1">
    <citation type="submission" date="2019-08" db="EMBL/GenBank/DDBJ databases">
        <title>Deep-cultivation of Planctomycetes and their phenomic and genomic characterization uncovers novel biology.</title>
        <authorList>
            <person name="Wiegand S."/>
            <person name="Jogler M."/>
            <person name="Boedeker C."/>
            <person name="Pinto D."/>
            <person name="Vollmers J."/>
            <person name="Rivas-Marin E."/>
            <person name="Kohn T."/>
            <person name="Peeters S.H."/>
            <person name="Heuer A."/>
            <person name="Rast P."/>
            <person name="Oberbeckmann S."/>
            <person name="Bunk B."/>
            <person name="Jeske O."/>
            <person name="Meyerdierks A."/>
            <person name="Storesund J.E."/>
            <person name="Kallscheuer N."/>
            <person name="Luecker S."/>
            <person name="Lage O.M."/>
            <person name="Pohl T."/>
            <person name="Merkel B.J."/>
            <person name="Hornburger P."/>
            <person name="Mueller R.-W."/>
            <person name="Bruemmer F."/>
            <person name="Labrenz M."/>
            <person name="Spormann A.M."/>
            <person name="Op Den Camp H."/>
            <person name="Overmann J."/>
            <person name="Amann R."/>
            <person name="Jetten M.S.M."/>
            <person name="Mascher T."/>
            <person name="Medema M.H."/>
            <person name="Devos D.P."/>
            <person name="Kaster A.-K."/>
            <person name="Ovreas L."/>
            <person name="Rohde M."/>
            <person name="Galperin M.Y."/>
            <person name="Jogler C."/>
        </authorList>
    </citation>
    <scope>NUCLEOTIDE SEQUENCE [LARGE SCALE GENOMIC DNA]</scope>
    <source>
        <strain evidence="2 3">LF1</strain>
    </source>
</reference>
<dbReference type="OrthoDB" id="9065392at2"/>
<organism evidence="2 3">
    <name type="scientific">Rubripirellula obstinata</name>
    <dbReference type="NCBI Taxonomy" id="406547"/>
    <lineage>
        <taxon>Bacteria</taxon>
        <taxon>Pseudomonadati</taxon>
        <taxon>Planctomycetota</taxon>
        <taxon>Planctomycetia</taxon>
        <taxon>Pirellulales</taxon>
        <taxon>Pirellulaceae</taxon>
        <taxon>Rubripirellula</taxon>
    </lineage>
</organism>
<accession>A0A5B1CF62</accession>
<dbReference type="InterPro" id="IPR001296">
    <property type="entry name" value="Glyco_trans_1"/>
</dbReference>
<dbReference type="SUPFAM" id="SSF53756">
    <property type="entry name" value="UDP-Glycosyltransferase/glycogen phosphorylase"/>
    <property type="match status" value="1"/>
</dbReference>
<feature type="domain" description="Glycosyl transferase family 1" evidence="1">
    <location>
        <begin position="205"/>
        <end position="370"/>
    </location>
</feature>
<sequence>MNTKSDILIVEPDHGGHRVNHVGIITRHLRSKGIEPRLLTSAKSRTAGAFDQFELTTSCFDEETKTAIPIYTRVLPKLLRQQFMIFQKISEHLQSIRDTTRCAIFPTLQASGLIAAGVDREGFSVPWVGVVMAPGAHLRECSIKTHHWAAELWLQRKAYRGLVKQSNCLCIGSFDPLFAQWMNDPKVVYCPDPVEITSSEKEHTLVTNTDQPVVLVAGSIDKRKSVCELAALLEEVSRTSPLHLVIAGKPSEAIRAKLESSPAIKSLQQTNSIDLILRRLTDFEMDHLFQRADIVWSGNLRAYGSSGAVVRAGMHGKPVVTMKNSVLGNWMEGVGGGPVADLNSATELRGLFEKLVSDPVYRRLLGEQNYHLFGGNTELNYCSVLLNQIGLTRPLPKVACAKD</sequence>
<name>A0A5B1CF62_9BACT</name>
<dbReference type="Pfam" id="PF00534">
    <property type="entry name" value="Glycos_transf_1"/>
    <property type="match status" value="1"/>
</dbReference>
<evidence type="ECO:0000313" key="2">
    <source>
        <dbReference type="EMBL" id="KAA1259817.1"/>
    </source>
</evidence>
<dbReference type="Gene3D" id="3.40.50.2000">
    <property type="entry name" value="Glycogen Phosphorylase B"/>
    <property type="match status" value="1"/>
</dbReference>
<dbReference type="AlphaFoldDB" id="A0A5B1CF62"/>
<protein>
    <recommendedName>
        <fullName evidence="1">Glycosyl transferase family 1 domain-containing protein</fullName>
    </recommendedName>
</protein>
<dbReference type="Proteomes" id="UP000322699">
    <property type="component" value="Unassembled WGS sequence"/>
</dbReference>
<comment type="caution">
    <text evidence="2">The sequence shown here is derived from an EMBL/GenBank/DDBJ whole genome shotgun (WGS) entry which is preliminary data.</text>
</comment>
<proteinExistence type="predicted"/>
<dbReference type="EMBL" id="VRLW01000001">
    <property type="protein sequence ID" value="KAA1259817.1"/>
    <property type="molecule type" value="Genomic_DNA"/>
</dbReference>
<gene>
    <name evidence="2" type="ORF">LF1_23540</name>
</gene>
<evidence type="ECO:0000259" key="1">
    <source>
        <dbReference type="Pfam" id="PF00534"/>
    </source>
</evidence>